<dbReference type="Proteomes" id="UP000317238">
    <property type="component" value="Unassembled WGS sequence"/>
</dbReference>
<dbReference type="RefSeq" id="WP_145299947.1">
    <property type="nucleotide sequence ID" value="NZ_CP036319.1"/>
</dbReference>
<evidence type="ECO:0000256" key="2">
    <source>
        <dbReference type="SAM" id="Phobius"/>
    </source>
</evidence>
<dbReference type="AlphaFoldDB" id="A0A5C5Y4E9"/>
<evidence type="ECO:0000256" key="1">
    <source>
        <dbReference type="SAM" id="MobiDB-lite"/>
    </source>
</evidence>
<dbReference type="OrthoDB" id="281795at2"/>
<feature type="region of interest" description="Disordered" evidence="1">
    <location>
        <begin position="1"/>
        <end position="25"/>
    </location>
</feature>
<dbReference type="EMBL" id="SJPL01000001">
    <property type="protein sequence ID" value="TWT69709.1"/>
    <property type="molecule type" value="Genomic_DNA"/>
</dbReference>
<feature type="compositionally biased region" description="Polar residues" evidence="1">
    <location>
        <begin position="1"/>
        <end position="13"/>
    </location>
</feature>
<keyword evidence="2" id="KW-1133">Transmembrane helix</keyword>
<evidence type="ECO:0000313" key="4">
    <source>
        <dbReference type="Proteomes" id="UP000317238"/>
    </source>
</evidence>
<keyword evidence="2" id="KW-0472">Membrane</keyword>
<keyword evidence="4" id="KW-1185">Reference proteome</keyword>
<gene>
    <name evidence="3" type="ORF">Pan14r_20000</name>
</gene>
<name>A0A5C5Y4E9_9PLAN</name>
<comment type="caution">
    <text evidence="3">The sequence shown here is derived from an EMBL/GenBank/DDBJ whole genome shotgun (WGS) entry which is preliminary data.</text>
</comment>
<keyword evidence="2" id="KW-0812">Transmembrane</keyword>
<protein>
    <submittedName>
        <fullName evidence="3">Uncharacterized protein</fullName>
    </submittedName>
</protein>
<organism evidence="3 4">
    <name type="scientific">Crateriforma conspicua</name>
    <dbReference type="NCBI Taxonomy" id="2527996"/>
    <lineage>
        <taxon>Bacteria</taxon>
        <taxon>Pseudomonadati</taxon>
        <taxon>Planctomycetota</taxon>
        <taxon>Planctomycetia</taxon>
        <taxon>Planctomycetales</taxon>
        <taxon>Planctomycetaceae</taxon>
        <taxon>Crateriforma</taxon>
    </lineage>
</organism>
<feature type="transmembrane region" description="Helical" evidence="2">
    <location>
        <begin position="35"/>
        <end position="56"/>
    </location>
</feature>
<evidence type="ECO:0000313" key="3">
    <source>
        <dbReference type="EMBL" id="TWT69709.1"/>
    </source>
</evidence>
<sequence length="179" mass="19084">MSTSEPRVSSSDADTPAGVRTDRLAPTPRLSSRGLSIALLMTCLLPLCGLSLYAVLFGRAAQHTLDVDVQLDRRAVPAVGGGGAFLTEVVVIENQSDQDIPNLTVDLNGQYFLYQDAPLSQGDTLVVPQNIFATKSNQRFVPGRYPITDVTVTGRLPSGARGVTETLFDPETGAAIDHE</sequence>
<reference evidence="3 4" key="1">
    <citation type="submission" date="2019-02" db="EMBL/GenBank/DDBJ databases">
        <title>Deep-cultivation of Planctomycetes and their phenomic and genomic characterization uncovers novel biology.</title>
        <authorList>
            <person name="Wiegand S."/>
            <person name="Jogler M."/>
            <person name="Boedeker C."/>
            <person name="Pinto D."/>
            <person name="Vollmers J."/>
            <person name="Rivas-Marin E."/>
            <person name="Kohn T."/>
            <person name="Peeters S.H."/>
            <person name="Heuer A."/>
            <person name="Rast P."/>
            <person name="Oberbeckmann S."/>
            <person name="Bunk B."/>
            <person name="Jeske O."/>
            <person name="Meyerdierks A."/>
            <person name="Storesund J.E."/>
            <person name="Kallscheuer N."/>
            <person name="Luecker S."/>
            <person name="Lage O.M."/>
            <person name="Pohl T."/>
            <person name="Merkel B.J."/>
            <person name="Hornburger P."/>
            <person name="Mueller R.-W."/>
            <person name="Bruemmer F."/>
            <person name="Labrenz M."/>
            <person name="Spormann A.M."/>
            <person name="Op Den Camp H."/>
            <person name="Overmann J."/>
            <person name="Amann R."/>
            <person name="Jetten M.S.M."/>
            <person name="Mascher T."/>
            <person name="Medema M.H."/>
            <person name="Devos D.P."/>
            <person name="Kaster A.-K."/>
            <person name="Ovreas L."/>
            <person name="Rohde M."/>
            <person name="Galperin M.Y."/>
            <person name="Jogler C."/>
        </authorList>
    </citation>
    <scope>NUCLEOTIDE SEQUENCE [LARGE SCALE GENOMIC DNA]</scope>
    <source>
        <strain evidence="3 4">Pan14r</strain>
    </source>
</reference>
<accession>A0A5C5Y4E9</accession>
<proteinExistence type="predicted"/>